<feature type="domain" description="Reverse transcriptase RNase H-like" evidence="7">
    <location>
        <begin position="271"/>
        <end position="368"/>
    </location>
</feature>
<dbReference type="GO" id="GO:0016787">
    <property type="term" value="F:hydrolase activity"/>
    <property type="evidence" value="ECO:0007669"/>
    <property type="project" value="UniProtKB-KW"/>
</dbReference>
<gene>
    <name evidence="8" type="ORF">Tci_058429</name>
</gene>
<comment type="caution">
    <text evidence="8">The sequence shown here is derived from an EMBL/GenBank/DDBJ whole genome shotgun (WGS) entry which is preliminary data.</text>
</comment>
<protein>
    <submittedName>
        <fullName evidence="8">Retrovirus-related Pol polyprotein from transposon 17.6</fullName>
    </submittedName>
</protein>
<proteinExistence type="predicted"/>
<dbReference type="Gene3D" id="3.10.20.370">
    <property type="match status" value="1"/>
</dbReference>
<dbReference type="CDD" id="cd09274">
    <property type="entry name" value="RNase_HI_RT_Ty3"/>
    <property type="match status" value="1"/>
</dbReference>
<evidence type="ECO:0000256" key="2">
    <source>
        <dbReference type="ARBA" id="ARBA00022695"/>
    </source>
</evidence>
<reference evidence="8" key="1">
    <citation type="journal article" date="2019" name="Sci. Rep.">
        <title>Draft genome of Tanacetum cinerariifolium, the natural source of mosquito coil.</title>
        <authorList>
            <person name="Yamashiro T."/>
            <person name="Shiraishi A."/>
            <person name="Satake H."/>
            <person name="Nakayama K."/>
        </authorList>
    </citation>
    <scope>NUCLEOTIDE SEQUENCE</scope>
</reference>
<evidence type="ECO:0000256" key="6">
    <source>
        <dbReference type="ARBA" id="ARBA00022918"/>
    </source>
</evidence>
<keyword evidence="3" id="KW-0540">Nuclease</keyword>
<evidence type="ECO:0000256" key="5">
    <source>
        <dbReference type="ARBA" id="ARBA00022801"/>
    </source>
</evidence>
<dbReference type="PANTHER" id="PTHR37984">
    <property type="entry name" value="PROTEIN CBG26694"/>
    <property type="match status" value="1"/>
</dbReference>
<dbReference type="GO" id="GO:0003964">
    <property type="term" value="F:RNA-directed DNA polymerase activity"/>
    <property type="evidence" value="ECO:0007669"/>
    <property type="project" value="UniProtKB-KW"/>
</dbReference>
<evidence type="ECO:0000259" key="7">
    <source>
        <dbReference type="Pfam" id="PF17917"/>
    </source>
</evidence>
<accession>A0A6L2NJM4</accession>
<keyword evidence="6" id="KW-0695">RNA-directed DNA polymerase</keyword>
<dbReference type="Pfam" id="PF17917">
    <property type="entry name" value="RT_RNaseH"/>
    <property type="match status" value="1"/>
</dbReference>
<organism evidence="8">
    <name type="scientific">Tanacetum cinerariifolium</name>
    <name type="common">Dalmatian daisy</name>
    <name type="synonym">Chrysanthemum cinerariifolium</name>
    <dbReference type="NCBI Taxonomy" id="118510"/>
    <lineage>
        <taxon>Eukaryota</taxon>
        <taxon>Viridiplantae</taxon>
        <taxon>Streptophyta</taxon>
        <taxon>Embryophyta</taxon>
        <taxon>Tracheophyta</taxon>
        <taxon>Spermatophyta</taxon>
        <taxon>Magnoliopsida</taxon>
        <taxon>eudicotyledons</taxon>
        <taxon>Gunneridae</taxon>
        <taxon>Pentapetalae</taxon>
        <taxon>asterids</taxon>
        <taxon>campanulids</taxon>
        <taxon>Asterales</taxon>
        <taxon>Asteraceae</taxon>
        <taxon>Asteroideae</taxon>
        <taxon>Anthemideae</taxon>
        <taxon>Anthemidinae</taxon>
        <taxon>Tanacetum</taxon>
    </lineage>
</organism>
<dbReference type="GO" id="GO:0004519">
    <property type="term" value="F:endonuclease activity"/>
    <property type="evidence" value="ECO:0007669"/>
    <property type="project" value="UniProtKB-KW"/>
</dbReference>
<keyword evidence="2" id="KW-0548">Nucleotidyltransferase</keyword>
<evidence type="ECO:0000256" key="1">
    <source>
        <dbReference type="ARBA" id="ARBA00022679"/>
    </source>
</evidence>
<dbReference type="InterPro" id="IPR043502">
    <property type="entry name" value="DNA/RNA_pol_sf"/>
</dbReference>
<name>A0A6L2NJM4_TANCI</name>
<evidence type="ECO:0000313" key="8">
    <source>
        <dbReference type="EMBL" id="GEU86451.1"/>
    </source>
</evidence>
<dbReference type="EMBL" id="BKCJ010009325">
    <property type="protein sequence ID" value="GEU86451.1"/>
    <property type="molecule type" value="Genomic_DNA"/>
</dbReference>
<dbReference type="AlphaFoldDB" id="A0A6L2NJM4"/>
<dbReference type="FunFam" id="3.10.20.370:FF:000001">
    <property type="entry name" value="Retrovirus-related Pol polyprotein from transposon 17.6-like protein"/>
    <property type="match status" value="1"/>
</dbReference>
<sequence length="392" mass="44995">MVQIKLGYKVPGEAISVLKQHRRPSQAKESILSMANEYDQPSSQDDLATKKVHPELFPKKWIKDDRGGRRTTATTHVNDVVELDSVQEAYKSLYLMTKQKEKASNMKGQPDEKKELFTLNIQVKQEVIEAIIDTGLFPKKWIKDDRGGRHTTATTHVNDVVELDSVQEAYKSLYLMTKQKEKASNMKGQPDEKKELFTLNIQKRGVDNSVPSASVGECIPSPASHTFTPNRQLRLNRKKCEFGKKQHEEMFLLLKSKISEAPVLALLNLQIPFELETDASGYAMGAVLYQKGRPIAYHSEMFQGTQKNYPTYDKELFALHQAVKHWHCYLPGKENVVHTDHQPLQYLKTQAKLQQARHMKWMTYLQHFNLVIKYIPQATMNMPLIILAIHIL</sequence>
<evidence type="ECO:0000256" key="4">
    <source>
        <dbReference type="ARBA" id="ARBA00022759"/>
    </source>
</evidence>
<evidence type="ECO:0000256" key="3">
    <source>
        <dbReference type="ARBA" id="ARBA00022722"/>
    </source>
</evidence>
<keyword evidence="5" id="KW-0378">Hydrolase</keyword>
<dbReference type="InterPro" id="IPR041373">
    <property type="entry name" value="RT_RNaseH"/>
</dbReference>
<keyword evidence="4" id="KW-0255">Endonuclease</keyword>
<dbReference type="PANTHER" id="PTHR37984:SF5">
    <property type="entry name" value="PROTEIN NYNRIN-LIKE"/>
    <property type="match status" value="1"/>
</dbReference>
<keyword evidence="1" id="KW-0808">Transferase</keyword>
<dbReference type="InterPro" id="IPR050951">
    <property type="entry name" value="Retrovirus_Pol_polyprotein"/>
</dbReference>
<dbReference type="SUPFAM" id="SSF56672">
    <property type="entry name" value="DNA/RNA polymerases"/>
    <property type="match status" value="1"/>
</dbReference>